<dbReference type="Pfam" id="PF10604">
    <property type="entry name" value="Polyketide_cyc2"/>
    <property type="match status" value="1"/>
</dbReference>
<dbReference type="CDD" id="cd07824">
    <property type="entry name" value="SRPBCC_6"/>
    <property type="match status" value="1"/>
</dbReference>
<dbReference type="OrthoDB" id="5402478at2"/>
<accession>A0A071MGP1</accession>
<dbReference type="EMBL" id="JJOA01000008">
    <property type="protein sequence ID" value="KEA59815.1"/>
    <property type="molecule type" value="Genomic_DNA"/>
</dbReference>
<comment type="caution">
    <text evidence="1">The sequence shown here is derived from an EMBL/GenBank/DDBJ whole genome shotgun (WGS) entry which is preliminary data.</text>
</comment>
<dbReference type="InterPro" id="IPR019587">
    <property type="entry name" value="Polyketide_cyclase/dehydratase"/>
</dbReference>
<dbReference type="AlphaFoldDB" id="A0A071MGP1"/>
<organism evidence="1">
    <name type="scientific">Burkholderia cenocepacia</name>
    <dbReference type="NCBI Taxonomy" id="95486"/>
    <lineage>
        <taxon>Bacteria</taxon>
        <taxon>Pseudomonadati</taxon>
        <taxon>Pseudomonadota</taxon>
        <taxon>Betaproteobacteria</taxon>
        <taxon>Burkholderiales</taxon>
        <taxon>Burkholderiaceae</taxon>
        <taxon>Burkholderia</taxon>
        <taxon>Burkholderia cepacia complex</taxon>
    </lineage>
</organism>
<sequence>MAEYRFSTTWRVDAPLAAVWDAIYQVDRWPDWWKGAVRTVEVEHGDARGVGALHRYTWKGALPYRLTFDMRVRRVERPHALEGRASGAIEGDGRWSFAGDGAHTVVRYDWHIRTQVRWMNWLEPLARPLFRWNHDVVMREGAKGLAQLLGAAVETDGRTFRPLSGAGCADA</sequence>
<dbReference type="Gene3D" id="3.30.530.20">
    <property type="match status" value="1"/>
</dbReference>
<evidence type="ECO:0000313" key="1">
    <source>
        <dbReference type="EMBL" id="KEA59815.1"/>
    </source>
</evidence>
<dbReference type="InterPro" id="IPR023393">
    <property type="entry name" value="START-like_dom_sf"/>
</dbReference>
<name>A0A071MGP1_9BURK</name>
<dbReference type="SUPFAM" id="SSF55961">
    <property type="entry name" value="Bet v1-like"/>
    <property type="match status" value="1"/>
</dbReference>
<reference evidence="1" key="1">
    <citation type="submission" date="2014-04" db="EMBL/GenBank/DDBJ databases">
        <title>In planta biocontrol of soil-borne Fusarium wilt of banana through a plant endophytic bacterium, Burkholderia cenocepacia 869T2.</title>
        <authorList>
            <person name="Ho Y.-N."/>
            <person name="Chiang H.-M."/>
            <person name="Chao C.-P."/>
            <person name="Su C.-C."/>
            <person name="Hsu H.-F."/>
            <person name="Guo C.-T."/>
            <person name="Hsieh J.-L."/>
            <person name="Huang C.-C."/>
        </authorList>
    </citation>
    <scope>NUCLEOTIDE SEQUENCE [LARGE SCALE GENOMIC DNA]</scope>
    <source>
        <strain evidence="1">869T2</strain>
    </source>
</reference>
<protein>
    <submittedName>
        <fullName evidence="1">Polyketide cyclase</fullName>
    </submittedName>
</protein>
<proteinExistence type="predicted"/>
<gene>
    <name evidence="1" type="ORF">DT99_09410</name>
</gene>